<dbReference type="Proteomes" id="UP000664203">
    <property type="component" value="Unassembled WGS sequence"/>
</dbReference>
<evidence type="ECO:0000256" key="1">
    <source>
        <dbReference type="ARBA" id="ARBA00023002"/>
    </source>
</evidence>
<comment type="caution">
    <text evidence="2">The sequence shown here is derived from an EMBL/GenBank/DDBJ whole genome shotgun (WGS) entry which is preliminary data.</text>
</comment>
<evidence type="ECO:0000313" key="2">
    <source>
        <dbReference type="EMBL" id="CAF9905472.1"/>
    </source>
</evidence>
<dbReference type="OrthoDB" id="542013at2759"/>
<dbReference type="InterPro" id="IPR036291">
    <property type="entry name" value="NAD(P)-bd_dom_sf"/>
</dbReference>
<proteinExistence type="predicted"/>
<dbReference type="PRINTS" id="PR00081">
    <property type="entry name" value="GDHRDH"/>
</dbReference>
<sequence>MAGLAHFLYSQLFEKLPHPSQRYTDQTIIVTGSNVGLGLEAARHFTRLDAAKVILAVRSLSKGEAAKKSIEESTKSRGVVEVWHLDLGSYASVKEFAKKAEGLDRLDALVENAGIAPHKYSTFEDNEATITVNVVSTFLLGLLLLPKLRESGQKFNVTPHLAIVSSEVHAWSPLNERKSDRIFDTLNNEYTANMSDRYQVSKLLEVFPCRELATRTKQSGKADVIINYLNPGLCHSELARDGPFMLAVMKFFLARSTEHGSRSLVNAVEGGKETHGQYLSDCRVTPPAPLVTGPEGPEIQKRVWNELSAKLEKIQPGIMGNV</sequence>
<organism evidence="2 3">
    <name type="scientific">Alectoria fallacina</name>
    <dbReference type="NCBI Taxonomy" id="1903189"/>
    <lineage>
        <taxon>Eukaryota</taxon>
        <taxon>Fungi</taxon>
        <taxon>Dikarya</taxon>
        <taxon>Ascomycota</taxon>
        <taxon>Pezizomycotina</taxon>
        <taxon>Lecanoromycetes</taxon>
        <taxon>OSLEUM clade</taxon>
        <taxon>Lecanoromycetidae</taxon>
        <taxon>Lecanorales</taxon>
        <taxon>Lecanorineae</taxon>
        <taxon>Parmeliaceae</taxon>
        <taxon>Alectoria</taxon>
    </lineage>
</organism>
<dbReference type="EMBL" id="CAJPDR010000011">
    <property type="protein sequence ID" value="CAF9905472.1"/>
    <property type="molecule type" value="Genomic_DNA"/>
</dbReference>
<gene>
    <name evidence="2" type="ORF">ALECFALPRED_000632</name>
</gene>
<dbReference type="AlphaFoldDB" id="A0A8H3EGX1"/>
<accession>A0A8H3EGX1</accession>
<dbReference type="PANTHER" id="PTHR43157:SF31">
    <property type="entry name" value="PHOSPHATIDYLINOSITOL-GLYCAN BIOSYNTHESIS CLASS F PROTEIN"/>
    <property type="match status" value="1"/>
</dbReference>
<keyword evidence="1" id="KW-0560">Oxidoreductase</keyword>
<dbReference type="PANTHER" id="PTHR43157">
    <property type="entry name" value="PHOSPHATIDYLINOSITOL-GLYCAN BIOSYNTHESIS CLASS F PROTEIN-RELATED"/>
    <property type="match status" value="1"/>
</dbReference>
<dbReference type="GO" id="GO:0016491">
    <property type="term" value="F:oxidoreductase activity"/>
    <property type="evidence" value="ECO:0007669"/>
    <property type="project" value="UniProtKB-KW"/>
</dbReference>
<dbReference type="Gene3D" id="3.40.50.720">
    <property type="entry name" value="NAD(P)-binding Rossmann-like Domain"/>
    <property type="match status" value="1"/>
</dbReference>
<name>A0A8H3EGX1_9LECA</name>
<protein>
    <submittedName>
        <fullName evidence="2">Uncharacterized protein</fullName>
    </submittedName>
</protein>
<keyword evidence="3" id="KW-1185">Reference proteome</keyword>
<dbReference type="Pfam" id="PF00106">
    <property type="entry name" value="adh_short"/>
    <property type="match status" value="1"/>
</dbReference>
<dbReference type="InterPro" id="IPR002347">
    <property type="entry name" value="SDR_fam"/>
</dbReference>
<reference evidence="2" key="1">
    <citation type="submission" date="2021-03" db="EMBL/GenBank/DDBJ databases">
        <authorList>
            <person name="Tagirdzhanova G."/>
        </authorList>
    </citation>
    <scope>NUCLEOTIDE SEQUENCE</scope>
</reference>
<evidence type="ECO:0000313" key="3">
    <source>
        <dbReference type="Proteomes" id="UP000664203"/>
    </source>
</evidence>
<dbReference type="SUPFAM" id="SSF51735">
    <property type="entry name" value="NAD(P)-binding Rossmann-fold domains"/>
    <property type="match status" value="1"/>
</dbReference>